<protein>
    <submittedName>
        <fullName evidence="1">Uncharacterized protein</fullName>
    </submittedName>
</protein>
<accession>A0A1A9VWL4</accession>
<dbReference type="Proteomes" id="UP000078200">
    <property type="component" value="Unassembled WGS sequence"/>
</dbReference>
<keyword evidence="2" id="KW-1185">Reference proteome</keyword>
<reference evidence="1" key="1">
    <citation type="submission" date="2020-05" db="UniProtKB">
        <authorList>
            <consortium name="EnsemblMetazoa"/>
        </authorList>
    </citation>
    <scope>IDENTIFICATION</scope>
    <source>
        <strain evidence="1">TTRI</strain>
    </source>
</reference>
<sequence length="117" mass="13038">MQKNISTQTLSKMLLRLLSLDFKLKIILLSVLSICVVSVDGQDFDEIWLNDSLSTQPSSSSSSSPSSSLSFSKASDINRMLANSTYFDEPDSNDSDYNERIVDNVTETCLQRCVNEN</sequence>
<proteinExistence type="predicted"/>
<dbReference type="VEuPathDB" id="VectorBase:GAUT050064"/>
<organism evidence="1 2">
    <name type="scientific">Glossina austeni</name>
    <name type="common">Savannah tsetse fly</name>
    <dbReference type="NCBI Taxonomy" id="7395"/>
    <lineage>
        <taxon>Eukaryota</taxon>
        <taxon>Metazoa</taxon>
        <taxon>Ecdysozoa</taxon>
        <taxon>Arthropoda</taxon>
        <taxon>Hexapoda</taxon>
        <taxon>Insecta</taxon>
        <taxon>Pterygota</taxon>
        <taxon>Neoptera</taxon>
        <taxon>Endopterygota</taxon>
        <taxon>Diptera</taxon>
        <taxon>Brachycera</taxon>
        <taxon>Muscomorpha</taxon>
        <taxon>Hippoboscoidea</taxon>
        <taxon>Glossinidae</taxon>
        <taxon>Glossina</taxon>
    </lineage>
</organism>
<evidence type="ECO:0000313" key="2">
    <source>
        <dbReference type="Proteomes" id="UP000078200"/>
    </source>
</evidence>
<evidence type="ECO:0000313" key="1">
    <source>
        <dbReference type="EnsemblMetazoa" id="GAUT050064-PA"/>
    </source>
</evidence>
<dbReference type="EnsemblMetazoa" id="GAUT050064-RA">
    <property type="protein sequence ID" value="GAUT050064-PA"/>
    <property type="gene ID" value="GAUT050064"/>
</dbReference>
<dbReference type="AlphaFoldDB" id="A0A1A9VWL4"/>
<name>A0A1A9VWL4_GLOAU</name>